<dbReference type="AlphaFoldDB" id="A0A841SRD3"/>
<feature type="transmembrane region" description="Helical" evidence="7">
    <location>
        <begin position="142"/>
        <end position="162"/>
    </location>
</feature>
<evidence type="ECO:0000256" key="5">
    <source>
        <dbReference type="ARBA" id="ARBA00022989"/>
    </source>
</evidence>
<feature type="transmembrane region" description="Helical" evidence="7">
    <location>
        <begin position="12"/>
        <end position="32"/>
    </location>
</feature>
<reference evidence="9 10" key="1">
    <citation type="submission" date="2020-08" db="EMBL/GenBank/DDBJ databases">
        <title>Cohnella phylogeny.</title>
        <authorList>
            <person name="Dunlap C."/>
        </authorList>
    </citation>
    <scope>NUCLEOTIDE SEQUENCE [LARGE SCALE GENOMIC DNA]</scope>
    <source>
        <strain evidence="9 10">DSM 25241</strain>
    </source>
</reference>
<evidence type="ECO:0000256" key="1">
    <source>
        <dbReference type="ARBA" id="ARBA00004651"/>
    </source>
</evidence>
<name>A0A841SRD3_9BACL</name>
<evidence type="ECO:0000259" key="8">
    <source>
        <dbReference type="PROSITE" id="PS50928"/>
    </source>
</evidence>
<evidence type="ECO:0000256" key="2">
    <source>
        <dbReference type="ARBA" id="ARBA00022448"/>
    </source>
</evidence>
<dbReference type="GO" id="GO:0055085">
    <property type="term" value="P:transmembrane transport"/>
    <property type="evidence" value="ECO:0007669"/>
    <property type="project" value="InterPro"/>
</dbReference>
<dbReference type="PROSITE" id="PS50928">
    <property type="entry name" value="ABC_TM1"/>
    <property type="match status" value="1"/>
</dbReference>
<dbReference type="Gene3D" id="1.10.3720.10">
    <property type="entry name" value="MetI-like"/>
    <property type="match status" value="1"/>
</dbReference>
<keyword evidence="4 7" id="KW-0812">Transmembrane</keyword>
<evidence type="ECO:0000256" key="7">
    <source>
        <dbReference type="RuleBase" id="RU363032"/>
    </source>
</evidence>
<proteinExistence type="inferred from homology"/>
<dbReference type="GO" id="GO:0005886">
    <property type="term" value="C:plasma membrane"/>
    <property type="evidence" value="ECO:0007669"/>
    <property type="project" value="UniProtKB-SubCell"/>
</dbReference>
<evidence type="ECO:0000256" key="6">
    <source>
        <dbReference type="ARBA" id="ARBA00023136"/>
    </source>
</evidence>
<dbReference type="PANTHER" id="PTHR43744">
    <property type="entry name" value="ABC TRANSPORTER PERMEASE PROTEIN MG189-RELATED-RELATED"/>
    <property type="match status" value="1"/>
</dbReference>
<feature type="transmembrane region" description="Helical" evidence="7">
    <location>
        <begin position="106"/>
        <end position="130"/>
    </location>
</feature>
<gene>
    <name evidence="9" type="ORF">H7B67_03430</name>
</gene>
<keyword evidence="5 7" id="KW-1133">Transmembrane helix</keyword>
<sequence length="277" mass="30786">MRLRKKARQPLLHLLLIPICLVWIYPFVWMLFSSLKTNVEYVGAGLRLLPESFQWENYSRAWTVARFSDYFQNSVVITVSSVLIVLVVSALAGYSLGRGELPGKRWILLGMAALMFIPKGYTIIPVFQIIKHLGLLNTIPGVILAESSGAHVIFILLFMAFYRDLPKELEEAAEIDGAGFIRTFGQVMLPLSKPVLTTAGIMQFIFTWNSFFVPLVFTLNKPELRTLAVGMYSFAGENSVDYTGMAAGAAIALVPVVCVFVLFQRYFVDGIAGSVKG</sequence>
<keyword evidence="2 7" id="KW-0813">Transport</keyword>
<keyword evidence="6 7" id="KW-0472">Membrane</keyword>
<evidence type="ECO:0000313" key="10">
    <source>
        <dbReference type="Proteomes" id="UP000535838"/>
    </source>
</evidence>
<comment type="subcellular location">
    <subcellularLocation>
        <location evidence="1 7">Cell membrane</location>
        <topology evidence="1 7">Multi-pass membrane protein</topology>
    </subcellularLocation>
</comment>
<accession>A0A841SRD3</accession>
<dbReference type="InterPro" id="IPR000515">
    <property type="entry name" value="MetI-like"/>
</dbReference>
<keyword evidence="3" id="KW-1003">Cell membrane</keyword>
<feature type="domain" description="ABC transmembrane type-1" evidence="8">
    <location>
        <begin position="71"/>
        <end position="263"/>
    </location>
</feature>
<organism evidence="9 10">
    <name type="scientific">Cohnella thailandensis</name>
    <dbReference type="NCBI Taxonomy" id="557557"/>
    <lineage>
        <taxon>Bacteria</taxon>
        <taxon>Bacillati</taxon>
        <taxon>Bacillota</taxon>
        <taxon>Bacilli</taxon>
        <taxon>Bacillales</taxon>
        <taxon>Paenibacillaceae</taxon>
        <taxon>Cohnella</taxon>
    </lineage>
</organism>
<dbReference type="Pfam" id="PF00528">
    <property type="entry name" value="BPD_transp_1"/>
    <property type="match status" value="1"/>
</dbReference>
<comment type="caution">
    <text evidence="9">The sequence shown here is derived from an EMBL/GenBank/DDBJ whole genome shotgun (WGS) entry which is preliminary data.</text>
</comment>
<feature type="transmembrane region" description="Helical" evidence="7">
    <location>
        <begin position="70"/>
        <end position="94"/>
    </location>
</feature>
<dbReference type="PANTHER" id="PTHR43744:SF12">
    <property type="entry name" value="ABC TRANSPORTER PERMEASE PROTEIN MG189-RELATED"/>
    <property type="match status" value="1"/>
</dbReference>
<dbReference type="SUPFAM" id="SSF161098">
    <property type="entry name" value="MetI-like"/>
    <property type="match status" value="1"/>
</dbReference>
<evidence type="ECO:0000313" key="9">
    <source>
        <dbReference type="EMBL" id="MBB6633166.1"/>
    </source>
</evidence>
<feature type="transmembrane region" description="Helical" evidence="7">
    <location>
        <begin position="195"/>
        <end position="217"/>
    </location>
</feature>
<comment type="similarity">
    <text evidence="7">Belongs to the binding-protein-dependent transport system permease family.</text>
</comment>
<feature type="transmembrane region" description="Helical" evidence="7">
    <location>
        <begin position="242"/>
        <end position="263"/>
    </location>
</feature>
<protein>
    <submittedName>
        <fullName evidence="9">Carbohydrate ABC transporter permease</fullName>
    </submittedName>
</protein>
<evidence type="ECO:0000256" key="4">
    <source>
        <dbReference type="ARBA" id="ARBA00022692"/>
    </source>
</evidence>
<keyword evidence="10" id="KW-1185">Reference proteome</keyword>
<dbReference type="RefSeq" id="WP_185118395.1">
    <property type="nucleotide sequence ID" value="NZ_JACJVQ010000003.1"/>
</dbReference>
<dbReference type="InterPro" id="IPR035906">
    <property type="entry name" value="MetI-like_sf"/>
</dbReference>
<dbReference type="Proteomes" id="UP000535838">
    <property type="component" value="Unassembled WGS sequence"/>
</dbReference>
<dbReference type="EMBL" id="JACJVQ010000003">
    <property type="protein sequence ID" value="MBB6633166.1"/>
    <property type="molecule type" value="Genomic_DNA"/>
</dbReference>
<dbReference type="CDD" id="cd06261">
    <property type="entry name" value="TM_PBP2"/>
    <property type="match status" value="1"/>
</dbReference>
<evidence type="ECO:0000256" key="3">
    <source>
        <dbReference type="ARBA" id="ARBA00022475"/>
    </source>
</evidence>